<sequence>MTTPNPGSDAAIRMGCTCPVMDNAHGRGIMGDGENHGYWISSGCPLHGQKGKES</sequence>
<protein>
    <submittedName>
        <fullName evidence="1">Uncharacterized protein</fullName>
    </submittedName>
</protein>
<dbReference type="EMBL" id="BK032748">
    <property type="protein sequence ID" value="DAF58219.1"/>
    <property type="molecule type" value="Genomic_DNA"/>
</dbReference>
<name>A0A8S5T5D6_9CAUD</name>
<reference evidence="1" key="1">
    <citation type="journal article" date="2021" name="Proc. Natl. Acad. Sci. U.S.A.">
        <title>A Catalog of Tens of Thousands of Viruses from Human Metagenomes Reveals Hidden Associations with Chronic Diseases.</title>
        <authorList>
            <person name="Tisza M.J."/>
            <person name="Buck C.B."/>
        </authorList>
    </citation>
    <scope>NUCLEOTIDE SEQUENCE</scope>
    <source>
        <strain evidence="1">CtMBu2</strain>
    </source>
</reference>
<proteinExistence type="predicted"/>
<accession>A0A8S5T5D6</accession>
<organism evidence="1">
    <name type="scientific">Siphoviridae sp. ctMBu2</name>
    <dbReference type="NCBI Taxonomy" id="2827853"/>
    <lineage>
        <taxon>Viruses</taxon>
        <taxon>Duplodnaviria</taxon>
        <taxon>Heunggongvirae</taxon>
        <taxon>Uroviricota</taxon>
        <taxon>Caudoviricetes</taxon>
    </lineage>
</organism>
<evidence type="ECO:0000313" key="1">
    <source>
        <dbReference type="EMBL" id="DAF58219.1"/>
    </source>
</evidence>